<dbReference type="GeneID" id="28252073"/>
<dbReference type="RefSeq" id="WP_005674652.1">
    <property type="nucleotide sequence ID" value="NZ_CP015231.1"/>
</dbReference>
<feature type="domain" description="Carboxymuconolactone decarboxylase-like" evidence="1">
    <location>
        <begin position="35"/>
        <end position="119"/>
    </location>
</feature>
<evidence type="ECO:0000313" key="2">
    <source>
        <dbReference type="EMBL" id="ANP42956.1"/>
    </source>
</evidence>
<dbReference type="GO" id="GO:0051920">
    <property type="term" value="F:peroxiredoxin activity"/>
    <property type="evidence" value="ECO:0007669"/>
    <property type="project" value="InterPro"/>
</dbReference>
<dbReference type="OrthoDB" id="9801400at2"/>
<geneLocation type="plasmid" evidence="2 3">
    <name>unnamed1</name>
</geneLocation>
<gene>
    <name evidence="2" type="ORF">K529_019525</name>
</gene>
<evidence type="ECO:0000259" key="1">
    <source>
        <dbReference type="Pfam" id="PF02627"/>
    </source>
</evidence>
<proteinExistence type="predicted"/>
<name>A0A1B1A8T7_9RHOB</name>
<sequence>MSAPSDRLTRALSLLESLEPGAPERVQGNLEAFHPDTTELVLGYAFADVVGRDGIDLKTREMMTIAMLAAMGTAQGQLEFHMRAAMNTGVSREEIVEIVLQVSVYAGVPACMNAITAAKKAFEAAGKA</sequence>
<protein>
    <submittedName>
        <fullName evidence="2">Carboxymuconolactone decarboxylase</fullName>
    </submittedName>
</protein>
<dbReference type="PANTHER" id="PTHR33570">
    <property type="entry name" value="4-CARBOXYMUCONOLACTONE DECARBOXYLASE FAMILY PROTEIN"/>
    <property type="match status" value="1"/>
</dbReference>
<keyword evidence="2" id="KW-0614">Plasmid</keyword>
<organism evidence="2 3">
    <name type="scientific">Tritonibacter mobilis F1926</name>
    <dbReference type="NCBI Taxonomy" id="1265309"/>
    <lineage>
        <taxon>Bacteria</taxon>
        <taxon>Pseudomonadati</taxon>
        <taxon>Pseudomonadota</taxon>
        <taxon>Alphaproteobacteria</taxon>
        <taxon>Rhodobacterales</taxon>
        <taxon>Paracoccaceae</taxon>
        <taxon>Tritonibacter</taxon>
    </lineage>
</organism>
<accession>A0A1B1A8T7</accession>
<dbReference type="Gene3D" id="1.20.1290.10">
    <property type="entry name" value="AhpD-like"/>
    <property type="match status" value="1"/>
</dbReference>
<dbReference type="KEGG" id="rmb:K529_019525"/>
<dbReference type="PANTHER" id="PTHR33570:SF2">
    <property type="entry name" value="CARBOXYMUCONOLACTONE DECARBOXYLASE-LIKE DOMAIN-CONTAINING PROTEIN"/>
    <property type="match status" value="1"/>
</dbReference>
<dbReference type="SUPFAM" id="SSF69118">
    <property type="entry name" value="AhpD-like"/>
    <property type="match status" value="1"/>
</dbReference>
<dbReference type="EMBL" id="CP015231">
    <property type="protein sequence ID" value="ANP42956.1"/>
    <property type="molecule type" value="Genomic_DNA"/>
</dbReference>
<reference evidence="2 3" key="1">
    <citation type="journal article" date="2016" name="ISME J.">
        <title>Global occurrence and heterogeneity of the Roseobacter-clade species Ruegeria mobilis.</title>
        <authorList>
            <person name="Sonnenschein E."/>
            <person name="Gram L."/>
        </authorList>
    </citation>
    <scope>NUCLEOTIDE SEQUENCE [LARGE SCALE GENOMIC DNA]</scope>
    <source>
        <strain evidence="2 3">F1926</strain>
        <plasmid evidence="2 3">unnamed1</plasmid>
    </source>
</reference>
<dbReference type="Proteomes" id="UP000013243">
    <property type="component" value="Plasmid unnamed1"/>
</dbReference>
<dbReference type="Pfam" id="PF02627">
    <property type="entry name" value="CMD"/>
    <property type="match status" value="1"/>
</dbReference>
<evidence type="ECO:0000313" key="3">
    <source>
        <dbReference type="Proteomes" id="UP000013243"/>
    </source>
</evidence>
<dbReference type="InterPro" id="IPR052512">
    <property type="entry name" value="4CMD/NDH-1_regulator"/>
</dbReference>
<dbReference type="InterPro" id="IPR029032">
    <property type="entry name" value="AhpD-like"/>
</dbReference>
<dbReference type="InterPro" id="IPR003779">
    <property type="entry name" value="CMD-like"/>
</dbReference>
<dbReference type="AlphaFoldDB" id="A0A1B1A8T7"/>